<dbReference type="PANTHER" id="PTHR42924:SF3">
    <property type="entry name" value="POLYMERASE_HISTIDINOL PHOSPHATASE N-TERMINAL DOMAIN-CONTAINING PROTEIN"/>
    <property type="match status" value="1"/>
</dbReference>
<evidence type="ECO:0000259" key="1">
    <source>
        <dbReference type="SMART" id="SM00481"/>
    </source>
</evidence>
<dbReference type="PANTHER" id="PTHR42924">
    <property type="entry name" value="EXONUCLEASE"/>
    <property type="match status" value="1"/>
</dbReference>
<protein>
    <recommendedName>
        <fullName evidence="1">Polymerase/histidinol phosphatase N-terminal domain-containing protein</fullName>
    </recommendedName>
</protein>
<dbReference type="Pfam" id="PF02811">
    <property type="entry name" value="PHP"/>
    <property type="match status" value="1"/>
</dbReference>
<accession>A0A1H0VZ18</accession>
<evidence type="ECO:0000313" key="3">
    <source>
        <dbReference type="Proteomes" id="UP000199497"/>
    </source>
</evidence>
<dbReference type="CDD" id="cd07438">
    <property type="entry name" value="PHP_HisPPase_AMP"/>
    <property type="match status" value="1"/>
</dbReference>
<evidence type="ECO:0000313" key="2">
    <source>
        <dbReference type="EMBL" id="SDP83478.1"/>
    </source>
</evidence>
<feature type="domain" description="Polymerase/histidinol phosphatase N-terminal" evidence="1">
    <location>
        <begin position="27"/>
        <end position="95"/>
    </location>
</feature>
<dbReference type="InterPro" id="IPR004013">
    <property type="entry name" value="PHP_dom"/>
</dbReference>
<reference evidence="3" key="1">
    <citation type="submission" date="2016-10" db="EMBL/GenBank/DDBJ databases">
        <authorList>
            <person name="Varghese N."/>
            <person name="Submissions S."/>
        </authorList>
    </citation>
    <scope>NUCLEOTIDE SEQUENCE [LARGE SCALE GENOMIC DNA]</scope>
    <source>
        <strain evidence="3">DSM 46732</strain>
    </source>
</reference>
<dbReference type="Proteomes" id="UP000199497">
    <property type="component" value="Unassembled WGS sequence"/>
</dbReference>
<dbReference type="SUPFAM" id="SSF89550">
    <property type="entry name" value="PHP domain-like"/>
    <property type="match status" value="1"/>
</dbReference>
<dbReference type="InterPro" id="IPR016195">
    <property type="entry name" value="Pol/histidinol_Pase-like"/>
</dbReference>
<name>A0A1H0VZ18_9ACTN</name>
<sequence>MRGRPPGDVAGTCRTELASVTLVGVRIDMHVHSSESDGTDTPAGAVRAALDAGLDVIALTDHDTSAGWAEAEQAVRDHGRPGFRLVPGAELSCESSDGRGGTVTVHLLAYLFDPDSPALREEQLRLRAERRERLEQMARRMAGDGFPVDPEALMAGLPPDSPGGRPHLARALVEAGTVNSVTEAFDRYLGTHAPYYMPRADTPVHRAVRMIAEAGGTTVLAHPFAVSRGQTVTAEVITELAGHGLRGVEIDHPDHDEGTRRRLRELAAELGLVPTGGSDYHGTNKNIPIGSERTPEESLARLLDDCTGSKIIG</sequence>
<dbReference type="SMART" id="SM00481">
    <property type="entry name" value="POLIIIAc"/>
    <property type="match status" value="1"/>
</dbReference>
<dbReference type="InterPro" id="IPR052018">
    <property type="entry name" value="PHP_domain"/>
</dbReference>
<dbReference type="InterPro" id="IPR003141">
    <property type="entry name" value="Pol/His_phosphatase_N"/>
</dbReference>
<dbReference type="Gene3D" id="3.20.20.140">
    <property type="entry name" value="Metal-dependent hydrolases"/>
    <property type="match status" value="1"/>
</dbReference>
<dbReference type="STRING" id="405564.SAMN04487905_11022"/>
<keyword evidence="3" id="KW-1185">Reference proteome</keyword>
<dbReference type="GO" id="GO:0004534">
    <property type="term" value="F:5'-3' RNA exonuclease activity"/>
    <property type="evidence" value="ECO:0007669"/>
    <property type="project" value="TreeGrafter"/>
</dbReference>
<dbReference type="EMBL" id="FNJR01000010">
    <property type="protein sequence ID" value="SDP83478.1"/>
    <property type="molecule type" value="Genomic_DNA"/>
</dbReference>
<dbReference type="AlphaFoldDB" id="A0A1H0VZ18"/>
<proteinExistence type="predicted"/>
<gene>
    <name evidence="2" type="ORF">SAMN04487905_11022</name>
</gene>
<organism evidence="2 3">
    <name type="scientific">Actinopolyspora xinjiangensis</name>
    <dbReference type="NCBI Taxonomy" id="405564"/>
    <lineage>
        <taxon>Bacteria</taxon>
        <taxon>Bacillati</taxon>
        <taxon>Actinomycetota</taxon>
        <taxon>Actinomycetes</taxon>
        <taxon>Actinopolysporales</taxon>
        <taxon>Actinopolysporaceae</taxon>
        <taxon>Actinopolyspora</taxon>
    </lineage>
</organism>
<dbReference type="Gene3D" id="1.10.150.650">
    <property type="match status" value="1"/>
</dbReference>
<dbReference type="GO" id="GO:0035312">
    <property type="term" value="F:5'-3' DNA exonuclease activity"/>
    <property type="evidence" value="ECO:0007669"/>
    <property type="project" value="TreeGrafter"/>
</dbReference>